<evidence type="ECO:0000256" key="4">
    <source>
        <dbReference type="ARBA" id="ARBA00022692"/>
    </source>
</evidence>
<dbReference type="NCBIfam" id="NF003477">
    <property type="entry name" value="PRK05122.1"/>
    <property type="match status" value="1"/>
</dbReference>
<dbReference type="InterPro" id="IPR011701">
    <property type="entry name" value="MFS"/>
</dbReference>
<keyword evidence="6 7" id="KW-0472">Membrane</keyword>
<dbReference type="SUPFAM" id="SSF103473">
    <property type="entry name" value="MFS general substrate transporter"/>
    <property type="match status" value="1"/>
</dbReference>
<dbReference type="PANTHER" id="PTHR23517">
    <property type="entry name" value="RESISTANCE PROTEIN MDTM, PUTATIVE-RELATED-RELATED"/>
    <property type="match status" value="1"/>
</dbReference>
<dbReference type="GO" id="GO:0005886">
    <property type="term" value="C:plasma membrane"/>
    <property type="evidence" value="ECO:0007669"/>
    <property type="project" value="UniProtKB-SubCell"/>
</dbReference>
<protein>
    <submittedName>
        <fullName evidence="9">Predicted arabinose efflux permease, MFS family</fullName>
    </submittedName>
</protein>
<evidence type="ECO:0000256" key="1">
    <source>
        <dbReference type="ARBA" id="ARBA00004651"/>
    </source>
</evidence>
<evidence type="ECO:0000313" key="9">
    <source>
        <dbReference type="EMBL" id="SHO63565.1"/>
    </source>
</evidence>
<dbReference type="PANTHER" id="PTHR23517:SF13">
    <property type="entry name" value="MAJOR FACILITATOR SUPERFAMILY MFS_1"/>
    <property type="match status" value="1"/>
</dbReference>
<dbReference type="STRING" id="1123029.SAMN02745172_01431"/>
<feature type="transmembrane region" description="Helical" evidence="7">
    <location>
        <begin position="148"/>
        <end position="170"/>
    </location>
</feature>
<dbReference type="AlphaFoldDB" id="A0A1M7ZF85"/>
<feature type="transmembrane region" description="Helical" evidence="7">
    <location>
        <begin position="305"/>
        <end position="327"/>
    </location>
</feature>
<feature type="transmembrane region" description="Helical" evidence="7">
    <location>
        <begin position="216"/>
        <end position="244"/>
    </location>
</feature>
<dbReference type="InterPro" id="IPR020846">
    <property type="entry name" value="MFS_dom"/>
</dbReference>
<evidence type="ECO:0000256" key="2">
    <source>
        <dbReference type="ARBA" id="ARBA00022448"/>
    </source>
</evidence>
<keyword evidence="2" id="KW-0813">Transport</keyword>
<feature type="transmembrane region" description="Helical" evidence="7">
    <location>
        <begin position="369"/>
        <end position="387"/>
    </location>
</feature>
<sequence>MSCLPTRRERPVLLRILPISFVNFCTYLGVGVPLAVLPAYVVDELGYGPVLAGLSVSSQFLATVVTRSLAGRMSDAIGARRTVLYGLVAALVAGLLLTGAGALQAMPLLAYAAIVASRLLLGFGESCSGTATITWNIGRVGIAHTAQVMSWGGVAAYGAIAAGAPIGGIAFGAAGLWGVGLVSVLAPLVGLAVALGHGETSIIPGARAKAGRTLALVLPFGAALTLGAIGFGAVASFGGLMFLAAGWKGASLLVSVFGLCFAGSRVLFGGQIDRVGGFTVAALALGLETLGLGLIWLAWAPLPALLGGALAGLGFGMVFPSLGIELMKRVPAASRGAALGLYTVFLDLALAVTGPLAGLVLAWLDYPGIFAACALCAAAGTGMVAVCRTARGRPSTAIP</sequence>
<feature type="transmembrane region" description="Helical" evidence="7">
    <location>
        <begin position="12"/>
        <end position="41"/>
    </location>
</feature>
<dbReference type="GO" id="GO:0022857">
    <property type="term" value="F:transmembrane transporter activity"/>
    <property type="evidence" value="ECO:0007669"/>
    <property type="project" value="InterPro"/>
</dbReference>
<dbReference type="Proteomes" id="UP000186406">
    <property type="component" value="Unassembled WGS sequence"/>
</dbReference>
<dbReference type="InterPro" id="IPR036259">
    <property type="entry name" value="MFS_trans_sf"/>
</dbReference>
<feature type="transmembrane region" description="Helical" evidence="7">
    <location>
        <begin position="82"/>
        <end position="102"/>
    </location>
</feature>
<feature type="domain" description="Major facilitator superfamily (MFS) profile" evidence="8">
    <location>
        <begin position="211"/>
        <end position="399"/>
    </location>
</feature>
<keyword evidence="10" id="KW-1185">Reference proteome</keyword>
<feature type="transmembrane region" description="Helical" evidence="7">
    <location>
        <begin position="250"/>
        <end position="268"/>
    </location>
</feature>
<evidence type="ECO:0000259" key="8">
    <source>
        <dbReference type="PROSITE" id="PS50850"/>
    </source>
</evidence>
<keyword evidence="3" id="KW-1003">Cell membrane</keyword>
<reference evidence="9 10" key="1">
    <citation type="submission" date="2016-12" db="EMBL/GenBank/DDBJ databases">
        <authorList>
            <person name="Song W.-J."/>
            <person name="Kurnit D.M."/>
        </authorList>
    </citation>
    <scope>NUCLEOTIDE SEQUENCE [LARGE SCALE GENOMIC DNA]</scope>
    <source>
        <strain evidence="9 10">DSM 19599</strain>
    </source>
</reference>
<comment type="subcellular location">
    <subcellularLocation>
        <location evidence="1">Cell membrane</location>
        <topology evidence="1">Multi-pass membrane protein</topology>
    </subcellularLocation>
</comment>
<dbReference type="RefSeq" id="WP_175563634.1">
    <property type="nucleotide sequence ID" value="NZ_FRXO01000002.1"/>
</dbReference>
<evidence type="ECO:0000256" key="3">
    <source>
        <dbReference type="ARBA" id="ARBA00022475"/>
    </source>
</evidence>
<accession>A0A1M7ZF85</accession>
<organism evidence="9 10">
    <name type="scientific">Pseudoxanthobacter soli DSM 19599</name>
    <dbReference type="NCBI Taxonomy" id="1123029"/>
    <lineage>
        <taxon>Bacteria</taxon>
        <taxon>Pseudomonadati</taxon>
        <taxon>Pseudomonadota</taxon>
        <taxon>Alphaproteobacteria</taxon>
        <taxon>Hyphomicrobiales</taxon>
        <taxon>Segnochrobactraceae</taxon>
        <taxon>Pseudoxanthobacter</taxon>
    </lineage>
</organism>
<name>A0A1M7ZF85_9HYPH</name>
<dbReference type="EMBL" id="FRXO01000002">
    <property type="protein sequence ID" value="SHO63565.1"/>
    <property type="molecule type" value="Genomic_DNA"/>
</dbReference>
<dbReference type="Gene3D" id="1.20.1250.20">
    <property type="entry name" value="MFS general substrate transporter like domains"/>
    <property type="match status" value="1"/>
</dbReference>
<feature type="transmembrane region" description="Helical" evidence="7">
    <location>
        <begin position="275"/>
        <end position="299"/>
    </location>
</feature>
<evidence type="ECO:0000256" key="7">
    <source>
        <dbReference type="SAM" id="Phobius"/>
    </source>
</evidence>
<proteinExistence type="predicted"/>
<keyword evidence="5 7" id="KW-1133">Transmembrane helix</keyword>
<feature type="transmembrane region" description="Helical" evidence="7">
    <location>
        <begin position="176"/>
        <end position="195"/>
    </location>
</feature>
<feature type="transmembrane region" description="Helical" evidence="7">
    <location>
        <begin position="339"/>
        <end position="363"/>
    </location>
</feature>
<evidence type="ECO:0000313" key="10">
    <source>
        <dbReference type="Proteomes" id="UP000186406"/>
    </source>
</evidence>
<feature type="transmembrane region" description="Helical" evidence="7">
    <location>
        <begin position="47"/>
        <end position="70"/>
    </location>
</feature>
<keyword evidence="4 7" id="KW-0812">Transmembrane</keyword>
<dbReference type="InterPro" id="IPR050171">
    <property type="entry name" value="MFS_Transporters"/>
</dbReference>
<evidence type="ECO:0000256" key="5">
    <source>
        <dbReference type="ARBA" id="ARBA00022989"/>
    </source>
</evidence>
<evidence type="ECO:0000256" key="6">
    <source>
        <dbReference type="ARBA" id="ARBA00023136"/>
    </source>
</evidence>
<dbReference type="Pfam" id="PF07690">
    <property type="entry name" value="MFS_1"/>
    <property type="match status" value="2"/>
</dbReference>
<dbReference type="PROSITE" id="PS50850">
    <property type="entry name" value="MFS"/>
    <property type="match status" value="1"/>
</dbReference>
<gene>
    <name evidence="9" type="ORF">SAMN02745172_01431</name>
</gene>